<reference evidence="4" key="1">
    <citation type="submission" date="2022-10" db="EMBL/GenBank/DDBJ databases">
        <title>Genome assembly of Pristionchus species.</title>
        <authorList>
            <person name="Yoshida K."/>
            <person name="Sommer R.J."/>
        </authorList>
    </citation>
    <scope>NUCLEOTIDE SEQUENCE [LARGE SCALE GENOMIC DNA]</scope>
    <source>
        <strain evidence="4">RS5460</strain>
    </source>
</reference>
<keyword evidence="1" id="KW-0812">Transmembrane</keyword>
<keyword evidence="4" id="KW-1185">Reference proteome</keyword>
<evidence type="ECO:0000313" key="3">
    <source>
        <dbReference type="EMBL" id="GMR57529.1"/>
    </source>
</evidence>
<evidence type="ECO:0000256" key="1">
    <source>
        <dbReference type="SAM" id="Phobius"/>
    </source>
</evidence>
<feature type="domain" description="7TM GPCR serpentine receptor class x (Srx)" evidence="2">
    <location>
        <begin position="13"/>
        <end position="188"/>
    </location>
</feature>
<feature type="transmembrane region" description="Helical" evidence="1">
    <location>
        <begin position="23"/>
        <end position="45"/>
    </location>
</feature>
<proteinExistence type="predicted"/>
<feature type="transmembrane region" description="Helical" evidence="1">
    <location>
        <begin position="57"/>
        <end position="76"/>
    </location>
</feature>
<dbReference type="InterPro" id="IPR019430">
    <property type="entry name" value="7TM_GPCR_serpentine_rcpt_Srx"/>
</dbReference>
<dbReference type="PANTHER" id="PTHR31552:SF8">
    <property type="entry name" value="SERPENTINE RECEPTOR CLASS GAMMA"/>
    <property type="match status" value="1"/>
</dbReference>
<feature type="transmembrane region" description="Helical" evidence="1">
    <location>
        <begin position="150"/>
        <end position="174"/>
    </location>
</feature>
<dbReference type="Proteomes" id="UP001328107">
    <property type="component" value="Unassembled WGS sequence"/>
</dbReference>
<dbReference type="Pfam" id="PF10328">
    <property type="entry name" value="7TM_GPCR_Srx"/>
    <property type="match status" value="1"/>
</dbReference>
<dbReference type="PANTHER" id="PTHR31552">
    <property type="entry name" value="SERPENTINE RECEPTOR CLASS GAMMA"/>
    <property type="match status" value="1"/>
</dbReference>
<keyword evidence="1" id="KW-1133">Transmembrane helix</keyword>
<feature type="transmembrane region" description="Helical" evidence="1">
    <location>
        <begin position="96"/>
        <end position="129"/>
    </location>
</feature>
<sequence length="243" mass="27734">FYTWLGAHPTIQQIMVYLMQQCYYLQNICVLLLTLDRFAAIHAVTGNTAWWKRFNPIISAILLAVCVIILVLTRLLADPCAYITNDDICGDIRKRLARAALIATLIQLTFGILIFLSASIINVLSLLQLRNFSFQSSANANARMRREMPFFLVSLCIFIAQFLNLMIMVILTLYQVKPDWLTFLKFSFDITPWTSDTFSIGPAYYTILLPGPIRRYYHAKVSKITITFHSSSTSINSREIVVS</sequence>
<gene>
    <name evidence="3" type="ORF">PMAYCL1PPCAC_27724</name>
</gene>
<dbReference type="EMBL" id="BTRK01000006">
    <property type="protein sequence ID" value="GMR57529.1"/>
    <property type="molecule type" value="Genomic_DNA"/>
</dbReference>
<name>A0AAN5D6V7_9BILA</name>
<feature type="non-terminal residue" evidence="3">
    <location>
        <position position="1"/>
    </location>
</feature>
<organism evidence="3 4">
    <name type="scientific">Pristionchus mayeri</name>
    <dbReference type="NCBI Taxonomy" id="1317129"/>
    <lineage>
        <taxon>Eukaryota</taxon>
        <taxon>Metazoa</taxon>
        <taxon>Ecdysozoa</taxon>
        <taxon>Nematoda</taxon>
        <taxon>Chromadorea</taxon>
        <taxon>Rhabditida</taxon>
        <taxon>Rhabditina</taxon>
        <taxon>Diplogasteromorpha</taxon>
        <taxon>Diplogasteroidea</taxon>
        <taxon>Neodiplogasteridae</taxon>
        <taxon>Pristionchus</taxon>
    </lineage>
</organism>
<dbReference type="AlphaFoldDB" id="A0AAN5D6V7"/>
<accession>A0AAN5D6V7</accession>
<evidence type="ECO:0000259" key="2">
    <source>
        <dbReference type="Pfam" id="PF10328"/>
    </source>
</evidence>
<protein>
    <recommendedName>
        <fullName evidence="2">7TM GPCR serpentine receptor class x (Srx) domain-containing protein</fullName>
    </recommendedName>
</protein>
<comment type="caution">
    <text evidence="3">The sequence shown here is derived from an EMBL/GenBank/DDBJ whole genome shotgun (WGS) entry which is preliminary data.</text>
</comment>
<evidence type="ECO:0000313" key="4">
    <source>
        <dbReference type="Proteomes" id="UP001328107"/>
    </source>
</evidence>
<keyword evidence="1" id="KW-0472">Membrane</keyword>